<dbReference type="EMBL" id="LGCL01000041">
    <property type="protein sequence ID" value="KPL71438.1"/>
    <property type="molecule type" value="Genomic_DNA"/>
</dbReference>
<dbReference type="SUPFAM" id="SSF55874">
    <property type="entry name" value="ATPase domain of HSP90 chaperone/DNA topoisomerase II/histidine kinase"/>
    <property type="match status" value="1"/>
</dbReference>
<dbReference type="InterPro" id="IPR005467">
    <property type="entry name" value="His_kinase_dom"/>
</dbReference>
<comment type="subcellular location">
    <subcellularLocation>
        <location evidence="2">Cytoplasm</location>
    </subcellularLocation>
</comment>
<dbReference type="Gene3D" id="3.30.565.10">
    <property type="entry name" value="Histidine kinase-like ATPase, C-terminal domain"/>
    <property type="match status" value="1"/>
</dbReference>
<dbReference type="SMART" id="SM00260">
    <property type="entry name" value="CheW"/>
    <property type="match status" value="1"/>
</dbReference>
<evidence type="ECO:0000256" key="11">
    <source>
        <dbReference type="ARBA" id="ARBA00022840"/>
    </source>
</evidence>
<dbReference type="SUPFAM" id="SSF47226">
    <property type="entry name" value="Histidine-containing phosphotransfer domain, HPT domain"/>
    <property type="match status" value="1"/>
</dbReference>
<dbReference type="InterPro" id="IPR002545">
    <property type="entry name" value="CheW-lke_dom"/>
</dbReference>
<dbReference type="GO" id="GO:0000155">
    <property type="term" value="F:phosphorelay sensor kinase activity"/>
    <property type="evidence" value="ECO:0007669"/>
    <property type="project" value="InterPro"/>
</dbReference>
<evidence type="ECO:0000313" key="19">
    <source>
        <dbReference type="EMBL" id="KPL71438.1"/>
    </source>
</evidence>
<reference evidence="19 20" key="1">
    <citation type="submission" date="2015-07" db="EMBL/GenBank/DDBJ databases">
        <title>Genome sequence of Ornatilinea apprima DSM 23815.</title>
        <authorList>
            <person name="Hemp J."/>
            <person name="Ward L.M."/>
            <person name="Pace L.A."/>
            <person name="Fischer W.W."/>
        </authorList>
    </citation>
    <scope>NUCLEOTIDE SEQUENCE [LARGE SCALE GENOMIC DNA]</scope>
    <source>
        <strain evidence="19 20">P3M-1</strain>
    </source>
</reference>
<evidence type="ECO:0000259" key="16">
    <source>
        <dbReference type="PROSITE" id="PS50109"/>
    </source>
</evidence>
<dbReference type="SMART" id="SM00073">
    <property type="entry name" value="HPT"/>
    <property type="match status" value="1"/>
</dbReference>
<evidence type="ECO:0000256" key="2">
    <source>
        <dbReference type="ARBA" id="ARBA00004496"/>
    </source>
</evidence>
<evidence type="ECO:0000256" key="4">
    <source>
        <dbReference type="ARBA" id="ARBA00021495"/>
    </source>
</evidence>
<dbReference type="CDD" id="cd16916">
    <property type="entry name" value="HATPase_CheA-like"/>
    <property type="match status" value="1"/>
</dbReference>
<dbReference type="InterPro" id="IPR036061">
    <property type="entry name" value="CheW-like_dom_sf"/>
</dbReference>
<proteinExistence type="predicted"/>
<dbReference type="PATRIC" id="fig|1134406.4.peg.518"/>
<dbReference type="InterPro" id="IPR010808">
    <property type="entry name" value="CheA_P2-bd"/>
</dbReference>
<dbReference type="Gene3D" id="1.10.287.560">
    <property type="entry name" value="Histidine kinase CheA-like, homodimeric domain"/>
    <property type="match status" value="1"/>
</dbReference>
<evidence type="ECO:0000256" key="12">
    <source>
        <dbReference type="ARBA" id="ARBA00023012"/>
    </source>
</evidence>
<dbReference type="PRINTS" id="PR00344">
    <property type="entry name" value="BCTRLSENSOR"/>
</dbReference>
<dbReference type="InterPro" id="IPR037006">
    <property type="entry name" value="CheA-like_homodim_sf"/>
</dbReference>
<evidence type="ECO:0000256" key="6">
    <source>
        <dbReference type="ARBA" id="ARBA00022500"/>
    </source>
</evidence>
<dbReference type="PANTHER" id="PTHR43395">
    <property type="entry name" value="SENSOR HISTIDINE KINASE CHEA"/>
    <property type="match status" value="1"/>
</dbReference>
<dbReference type="SUPFAM" id="SSF55052">
    <property type="entry name" value="CheY-binding domain of CheA"/>
    <property type="match status" value="1"/>
</dbReference>
<dbReference type="CDD" id="cd00731">
    <property type="entry name" value="CheA_reg"/>
    <property type="match status" value="1"/>
</dbReference>
<dbReference type="InterPro" id="IPR035891">
    <property type="entry name" value="CheY-binding_CheA"/>
</dbReference>
<comment type="caution">
    <text evidence="19">The sequence shown here is derived from an EMBL/GenBank/DDBJ whole genome shotgun (WGS) entry which is preliminary data.</text>
</comment>
<dbReference type="SUPFAM" id="SSF160246">
    <property type="entry name" value="EspE N-terminal domain-like"/>
    <property type="match status" value="1"/>
</dbReference>
<accession>A0A0P6WRA4</accession>
<name>A0A0P6WRA4_9CHLR</name>
<dbReference type="PROSITE" id="PS50109">
    <property type="entry name" value="HIS_KIN"/>
    <property type="match status" value="1"/>
</dbReference>
<feature type="domain" description="CheW-like" evidence="17">
    <location>
        <begin position="610"/>
        <end position="744"/>
    </location>
</feature>
<evidence type="ECO:0000256" key="14">
    <source>
        <dbReference type="PROSITE-ProRule" id="PRU00110"/>
    </source>
</evidence>
<dbReference type="InterPro" id="IPR037257">
    <property type="entry name" value="T2SS_E_N_sf"/>
</dbReference>
<dbReference type="Pfam" id="PF01627">
    <property type="entry name" value="Hpt"/>
    <property type="match status" value="1"/>
</dbReference>
<dbReference type="InterPro" id="IPR008207">
    <property type="entry name" value="Sig_transdc_His_kin_Hpt_dom"/>
</dbReference>
<dbReference type="Gene3D" id="2.30.30.40">
    <property type="entry name" value="SH3 Domains"/>
    <property type="match status" value="1"/>
</dbReference>
<dbReference type="InterPro" id="IPR036641">
    <property type="entry name" value="HPT_dom_sf"/>
</dbReference>
<dbReference type="RefSeq" id="WP_075064299.1">
    <property type="nucleotide sequence ID" value="NZ_LGCL01000041.1"/>
</dbReference>
<evidence type="ECO:0000313" key="20">
    <source>
        <dbReference type="Proteomes" id="UP000050417"/>
    </source>
</evidence>
<dbReference type="GO" id="GO:0005524">
    <property type="term" value="F:ATP binding"/>
    <property type="evidence" value="ECO:0007669"/>
    <property type="project" value="UniProtKB-KW"/>
</dbReference>
<dbReference type="InterPro" id="IPR037052">
    <property type="entry name" value="CheA-like_P2_sf"/>
</dbReference>
<evidence type="ECO:0000256" key="8">
    <source>
        <dbReference type="ARBA" id="ARBA00022679"/>
    </source>
</evidence>
<evidence type="ECO:0000256" key="5">
    <source>
        <dbReference type="ARBA" id="ARBA00022490"/>
    </source>
</evidence>
<keyword evidence="6" id="KW-0145">Chemotaxis</keyword>
<keyword evidence="12" id="KW-0902">Two-component regulatory system</keyword>
<dbReference type="SUPFAM" id="SSF47384">
    <property type="entry name" value="Homodimeric domain of signal transducing histidine kinase"/>
    <property type="match status" value="1"/>
</dbReference>
<evidence type="ECO:0000259" key="18">
    <source>
        <dbReference type="PROSITE" id="PS50894"/>
    </source>
</evidence>
<feature type="region of interest" description="Disordered" evidence="15">
    <location>
        <begin position="249"/>
        <end position="271"/>
    </location>
</feature>
<dbReference type="PROSITE" id="PS50894">
    <property type="entry name" value="HPT"/>
    <property type="match status" value="1"/>
</dbReference>
<keyword evidence="20" id="KW-1185">Reference proteome</keyword>
<dbReference type="Pfam" id="PF01584">
    <property type="entry name" value="CheW"/>
    <property type="match status" value="1"/>
</dbReference>
<feature type="domain" description="Histidine kinase" evidence="16">
    <location>
        <begin position="367"/>
        <end position="608"/>
    </location>
</feature>
<dbReference type="FunFam" id="2.30.30.40:FF:000048">
    <property type="entry name" value="Chemotaxis protein CheA, putative"/>
    <property type="match status" value="1"/>
</dbReference>
<keyword evidence="8" id="KW-0808">Transferase</keyword>
<dbReference type="CDD" id="cd00088">
    <property type="entry name" value="HPT"/>
    <property type="match status" value="1"/>
</dbReference>
<dbReference type="Pfam" id="PF02895">
    <property type="entry name" value="H-kinase_dim"/>
    <property type="match status" value="1"/>
</dbReference>
<evidence type="ECO:0000256" key="15">
    <source>
        <dbReference type="SAM" id="MobiDB-lite"/>
    </source>
</evidence>
<keyword evidence="5" id="KW-0963">Cytoplasm</keyword>
<evidence type="ECO:0000256" key="7">
    <source>
        <dbReference type="ARBA" id="ARBA00022553"/>
    </source>
</evidence>
<dbReference type="InterPro" id="IPR036097">
    <property type="entry name" value="HisK_dim/P_sf"/>
</dbReference>
<evidence type="ECO:0000256" key="9">
    <source>
        <dbReference type="ARBA" id="ARBA00022741"/>
    </source>
</evidence>
<dbReference type="Pfam" id="PF07194">
    <property type="entry name" value="P2"/>
    <property type="match status" value="1"/>
</dbReference>
<evidence type="ECO:0000259" key="17">
    <source>
        <dbReference type="PROSITE" id="PS50851"/>
    </source>
</evidence>
<dbReference type="PROSITE" id="PS50851">
    <property type="entry name" value="CHEW"/>
    <property type="match status" value="1"/>
</dbReference>
<evidence type="ECO:0000256" key="1">
    <source>
        <dbReference type="ARBA" id="ARBA00000085"/>
    </source>
</evidence>
<dbReference type="Pfam" id="PF02518">
    <property type="entry name" value="HATPase_c"/>
    <property type="match status" value="1"/>
</dbReference>
<dbReference type="SMART" id="SM01231">
    <property type="entry name" value="H-kinase_dim"/>
    <property type="match status" value="1"/>
</dbReference>
<dbReference type="OrthoDB" id="9803176at2"/>
<evidence type="ECO:0000256" key="13">
    <source>
        <dbReference type="ARBA" id="ARBA00035100"/>
    </source>
</evidence>
<organism evidence="19 20">
    <name type="scientific">Ornatilinea apprima</name>
    <dbReference type="NCBI Taxonomy" id="1134406"/>
    <lineage>
        <taxon>Bacteria</taxon>
        <taxon>Bacillati</taxon>
        <taxon>Chloroflexota</taxon>
        <taxon>Anaerolineae</taxon>
        <taxon>Anaerolineales</taxon>
        <taxon>Anaerolineaceae</taxon>
        <taxon>Ornatilinea</taxon>
    </lineage>
</organism>
<keyword evidence="11" id="KW-0067">ATP-binding</keyword>
<dbReference type="InterPro" id="IPR051315">
    <property type="entry name" value="Bact_Chemotaxis_CheA"/>
</dbReference>
<dbReference type="GO" id="GO:0006935">
    <property type="term" value="P:chemotaxis"/>
    <property type="evidence" value="ECO:0007669"/>
    <property type="project" value="UniProtKB-KW"/>
</dbReference>
<evidence type="ECO:0000256" key="3">
    <source>
        <dbReference type="ARBA" id="ARBA00012438"/>
    </source>
</evidence>
<dbReference type="InterPro" id="IPR004358">
    <property type="entry name" value="Sig_transdc_His_kin-like_C"/>
</dbReference>
<keyword evidence="7 14" id="KW-0597">Phosphoprotein</keyword>
<dbReference type="InterPro" id="IPR036890">
    <property type="entry name" value="HATPase_C_sf"/>
</dbReference>
<gene>
    <name evidence="19" type="ORF">ADN00_17275</name>
</gene>
<feature type="modified residue" description="Phosphohistidine" evidence="14">
    <location>
        <position position="51"/>
    </location>
</feature>
<dbReference type="Gene3D" id="1.20.120.160">
    <property type="entry name" value="HPT domain"/>
    <property type="match status" value="1"/>
</dbReference>
<dbReference type="GO" id="GO:0005737">
    <property type="term" value="C:cytoplasm"/>
    <property type="evidence" value="ECO:0007669"/>
    <property type="project" value="InterPro"/>
</dbReference>
<dbReference type="Proteomes" id="UP000050417">
    <property type="component" value="Unassembled WGS sequence"/>
</dbReference>
<dbReference type="SMART" id="SM00387">
    <property type="entry name" value="HATPase_c"/>
    <property type="match status" value="1"/>
</dbReference>
<dbReference type="Gene3D" id="3.30.70.1110">
    <property type="entry name" value="Histidine kinase CheA-like, P2 response regulator-binding domain"/>
    <property type="match status" value="1"/>
</dbReference>
<sequence>MKLQLDISADEMPIFLAETEEHLQTLEENLVRIEQEESDPELIQALFRAAHTLKGMAGMVGHTRLVNLTHVLETAFDGVRKGNLGVSSGLIDLCLDAIDGLRVLRDEVVQESPDLVDIEPLVEQFSIFLETSIRANQIETLESTPNQASHLNIKPKAEAAPPAPQNGNDALFIEAHIASNSIASAARAFQLMMALQGLGKIVDMSPTQAEIESVAPVSVFTARLETSQSIEDVRKELSLISEVEKLSIRGKEEEVETTPEPPSQPAEEPSIAEPTKLGEYLVSQHIITQKQLESALSAQKQYRGAKLGQILIELGILSETALENHVDEFVRQQRAALQNIQSASADKSRVADKTVRTSVERLDNLMNLVGELITDRNRLNQLRNKLEAEQQGNDLVMVISETVGHIGRITDQLQEEVMQIRMLPIANIFNKFPRMVRDLARKTNKEVELLVSGQETELDRSLLEEINDPLIHLVRNAVDHGIETPDVREAAGKPREGTVRLSAHHEQGRIVLTVADDGKGINTDKLKASAVKKGLITESEAAAMNHEKAVDLIFMPGLSTNDKVTDISGRGVGMDIVQNNILRLNGTILVETEPGKGTTFQIILPLTLAIIPTLLVHVEPITFAIPLVTVLETQRLTKASIQTINGRPVTIIREKVLPLVYLSETFDLQQQEQNAHHNYVVIVQSSKQQFGLVVDSLVGEEEVVVKSLGALIGEVPGISSAAILGDGKVALIVDVQSLVRLATAH</sequence>
<dbReference type="SUPFAM" id="SSF50341">
    <property type="entry name" value="CheW-like"/>
    <property type="match status" value="1"/>
</dbReference>
<dbReference type="PANTHER" id="PTHR43395:SF10">
    <property type="entry name" value="CHEMOTAXIS PROTEIN CHEA"/>
    <property type="match status" value="1"/>
</dbReference>
<keyword evidence="9" id="KW-0547">Nucleotide-binding</keyword>
<keyword evidence="10" id="KW-0418">Kinase</keyword>
<evidence type="ECO:0000256" key="10">
    <source>
        <dbReference type="ARBA" id="ARBA00022777"/>
    </source>
</evidence>
<dbReference type="FunFam" id="3.30.565.10:FF:000016">
    <property type="entry name" value="Chemotaxis protein CheA, putative"/>
    <property type="match status" value="1"/>
</dbReference>
<comment type="catalytic activity">
    <reaction evidence="1">
        <text>ATP + protein L-histidine = ADP + protein N-phospho-L-histidine.</text>
        <dbReference type="EC" id="2.7.13.3"/>
    </reaction>
</comment>
<feature type="domain" description="HPt" evidence="18">
    <location>
        <begin position="4"/>
        <end position="108"/>
    </location>
</feature>
<dbReference type="AlphaFoldDB" id="A0A0P6WRA4"/>
<comment type="function">
    <text evidence="13">Involved in the transmission of sensory signals from the chemoreceptors to the flagellar motors. CheA is autophosphorylated; it can transfer its phosphate group to either CheB or CheY.</text>
</comment>
<dbReference type="InterPro" id="IPR003594">
    <property type="entry name" value="HATPase_dom"/>
</dbReference>
<dbReference type="STRING" id="1134406.ADN00_17275"/>
<dbReference type="InterPro" id="IPR004105">
    <property type="entry name" value="CheA-like_dim"/>
</dbReference>
<protein>
    <recommendedName>
        <fullName evidence="4">Chemotaxis protein CheA</fullName>
        <ecNumber evidence="3">2.7.13.3</ecNumber>
    </recommendedName>
</protein>
<dbReference type="EC" id="2.7.13.3" evidence="3"/>